<dbReference type="PANTHER" id="PTHR42807">
    <property type="entry name" value="GLUTARYL-COA DEHYDROGENASE, MITOCHONDRIAL"/>
    <property type="match status" value="1"/>
</dbReference>
<dbReference type="InterPro" id="IPR006089">
    <property type="entry name" value="Acyl-CoA_DH_CS"/>
</dbReference>
<evidence type="ECO:0000259" key="13">
    <source>
        <dbReference type="Pfam" id="PF00441"/>
    </source>
</evidence>
<dbReference type="GO" id="GO:0004361">
    <property type="term" value="F:glutaryl-CoA dehydrogenase activity"/>
    <property type="evidence" value="ECO:0007669"/>
    <property type="project" value="UniProtKB-EC"/>
</dbReference>
<dbReference type="FunFam" id="1.10.540.10:FF:000026">
    <property type="entry name" value="Acyl-CoA dehydrogenase medium chain"/>
    <property type="match status" value="1"/>
</dbReference>
<evidence type="ECO:0000259" key="15">
    <source>
        <dbReference type="Pfam" id="PF02771"/>
    </source>
</evidence>
<comment type="pathway">
    <text evidence="7">Amino-acid metabolism; lysine degradation.</text>
</comment>
<keyword evidence="3 11" id="KW-0285">Flavoprotein</keyword>
<dbReference type="PANTHER" id="PTHR42807:SF1">
    <property type="entry name" value="GLUTARYL-COA DEHYDROGENASE, MITOCHONDRIAL"/>
    <property type="match status" value="1"/>
</dbReference>
<keyword evidence="4 11" id="KW-0274">FAD</keyword>
<dbReference type="InterPro" id="IPR037069">
    <property type="entry name" value="AcylCoA_DH/ox_N_sf"/>
</dbReference>
<feature type="compositionally biased region" description="Basic residues" evidence="12">
    <location>
        <begin position="8"/>
        <end position="21"/>
    </location>
</feature>
<dbReference type="PROSITE" id="PS00072">
    <property type="entry name" value="ACYL_COA_DH_1"/>
    <property type="match status" value="1"/>
</dbReference>
<protein>
    <recommendedName>
        <fullName evidence="9">glutaryl-CoA dehydrogenase (ETF)</fullName>
        <ecNumber evidence="9">1.3.8.6</ecNumber>
    </recommendedName>
</protein>
<keyword evidence="17" id="KW-1185">Reference proteome</keyword>
<evidence type="ECO:0000313" key="17">
    <source>
        <dbReference type="Proteomes" id="UP000671914"/>
    </source>
</evidence>
<evidence type="ECO:0000256" key="11">
    <source>
        <dbReference type="RuleBase" id="RU362125"/>
    </source>
</evidence>
<dbReference type="Pfam" id="PF02771">
    <property type="entry name" value="Acyl-CoA_dh_N"/>
    <property type="match status" value="1"/>
</dbReference>
<accession>A0A975FJL6</accession>
<evidence type="ECO:0000256" key="4">
    <source>
        <dbReference type="ARBA" id="ARBA00022827"/>
    </source>
</evidence>
<evidence type="ECO:0000256" key="12">
    <source>
        <dbReference type="SAM" id="MobiDB-lite"/>
    </source>
</evidence>
<dbReference type="Gene3D" id="1.10.540.10">
    <property type="entry name" value="Acyl-CoA dehydrogenase/oxidase, N-terminal domain"/>
    <property type="match status" value="1"/>
</dbReference>
<dbReference type="EMBL" id="CP071696">
    <property type="protein sequence ID" value="QTX03705.1"/>
    <property type="molecule type" value="Genomic_DNA"/>
</dbReference>
<gene>
    <name evidence="16" type="ORF">G127AT_10205</name>
</gene>
<comment type="pathway">
    <text evidence="8">Amino-acid metabolism; tryptophan metabolism.</text>
</comment>
<sequence length="427" mass="45229">MGGCRGAPGRRPRRARRRGRERRATASAPEKGTRVTALDRIFDLDALLSEEERGWRDRARAFAAEHIAPVVDDDWERAHFRRELVPALGEAGFLGMHLTGYGCAGAGAVSYGLVCSEIEAADSGWRTFVSVQGSLAMSAIAEYGTEAQKEQWLPGMAAGTLVGCFALTEPQGGSDPGAMTTVARRDGGDWVIDGAKRWIGLASLADVAVVWARVEEDGFGTGARAVRGFLVPTATAGFEATPITGKLSMRASVQCDVRLDGVRLPAEAMLPDAAGLSGPFGCLNEARFGIVWGAMGAARSCFDAAVGRASEREVFGRPIGAAQLTQAKLADMAVELEKGYLLALHLGRAKERGALTPAQISVGKLNAVREALEIAHQARSILAGDGITSAFPVMRHAANLESVRTYEGTDEIHQLVIGRELTGLGAF</sequence>
<dbReference type="InterPro" id="IPR046373">
    <property type="entry name" value="Acyl-CoA_Oxase/DH_mid-dom_sf"/>
</dbReference>
<dbReference type="InterPro" id="IPR052033">
    <property type="entry name" value="Glutaryl-CoA_DH_mitochondrial"/>
</dbReference>
<dbReference type="InterPro" id="IPR009100">
    <property type="entry name" value="AcylCoA_DH/oxidase_NM_dom_sf"/>
</dbReference>
<dbReference type="SUPFAM" id="SSF56645">
    <property type="entry name" value="Acyl-CoA dehydrogenase NM domain-like"/>
    <property type="match status" value="1"/>
</dbReference>
<evidence type="ECO:0000256" key="2">
    <source>
        <dbReference type="ARBA" id="ARBA00009347"/>
    </source>
</evidence>
<name>A0A975FJL6_9MICO</name>
<dbReference type="Pfam" id="PF02770">
    <property type="entry name" value="Acyl-CoA_dh_M"/>
    <property type="match status" value="1"/>
</dbReference>
<keyword evidence="6 11" id="KW-0560">Oxidoreductase</keyword>
<evidence type="ECO:0000256" key="5">
    <source>
        <dbReference type="ARBA" id="ARBA00022946"/>
    </source>
</evidence>
<evidence type="ECO:0000259" key="14">
    <source>
        <dbReference type="Pfam" id="PF02770"/>
    </source>
</evidence>
<keyword evidence="5" id="KW-0809">Transit peptide</keyword>
<organism evidence="16 17">
    <name type="scientific">Agromyces archimandritae</name>
    <dbReference type="NCBI Taxonomy" id="2781962"/>
    <lineage>
        <taxon>Bacteria</taxon>
        <taxon>Bacillati</taxon>
        <taxon>Actinomycetota</taxon>
        <taxon>Actinomycetes</taxon>
        <taxon>Micrococcales</taxon>
        <taxon>Microbacteriaceae</taxon>
        <taxon>Agromyces</taxon>
    </lineage>
</organism>
<feature type="domain" description="Acyl-CoA dehydrogenase/oxidase C-terminal" evidence="13">
    <location>
        <begin position="281"/>
        <end position="421"/>
    </location>
</feature>
<feature type="domain" description="Acyl-CoA dehydrogenase/oxidase N-terminal" evidence="15">
    <location>
        <begin position="49"/>
        <end position="159"/>
    </location>
</feature>
<dbReference type="GO" id="GO:0046949">
    <property type="term" value="P:fatty-acyl-CoA biosynthetic process"/>
    <property type="evidence" value="ECO:0007669"/>
    <property type="project" value="TreeGrafter"/>
</dbReference>
<evidence type="ECO:0000256" key="3">
    <source>
        <dbReference type="ARBA" id="ARBA00022630"/>
    </source>
</evidence>
<dbReference type="InterPro" id="IPR036250">
    <property type="entry name" value="AcylCo_DH-like_C"/>
</dbReference>
<evidence type="ECO:0000256" key="10">
    <source>
        <dbReference type="ARBA" id="ARBA00049493"/>
    </source>
</evidence>
<evidence type="ECO:0000256" key="7">
    <source>
        <dbReference type="ARBA" id="ARBA00037899"/>
    </source>
</evidence>
<proteinExistence type="inferred from homology"/>
<dbReference type="Gene3D" id="1.20.140.10">
    <property type="entry name" value="Butyryl-CoA Dehydrogenase, subunit A, domain 3"/>
    <property type="match status" value="1"/>
</dbReference>
<evidence type="ECO:0000256" key="9">
    <source>
        <dbReference type="ARBA" id="ARBA00039033"/>
    </source>
</evidence>
<evidence type="ECO:0000313" key="16">
    <source>
        <dbReference type="EMBL" id="QTX03705.1"/>
    </source>
</evidence>
<dbReference type="EC" id="1.3.8.6" evidence="9"/>
<dbReference type="InterPro" id="IPR006091">
    <property type="entry name" value="Acyl-CoA_Oxase/DH_mid-dom"/>
</dbReference>
<dbReference type="InterPro" id="IPR013786">
    <property type="entry name" value="AcylCoA_DH/ox_N"/>
</dbReference>
<dbReference type="KEGG" id="aarc:G127AT_10205"/>
<dbReference type="SUPFAM" id="SSF47203">
    <property type="entry name" value="Acyl-CoA dehydrogenase C-terminal domain-like"/>
    <property type="match status" value="1"/>
</dbReference>
<reference evidence="16" key="1">
    <citation type="submission" date="2021-03" db="EMBL/GenBank/DDBJ databases">
        <title>Agromyces archimandritus sp. nov., isolated from the cockroach Archimandrita tessellata.</title>
        <authorList>
            <person name="Guzman J."/>
            <person name="Ortuzar M."/>
            <person name="Poehlein A."/>
            <person name="Daniel R."/>
            <person name="Trujillo M."/>
            <person name="Vilcinskas A."/>
        </authorList>
    </citation>
    <scope>NUCLEOTIDE SEQUENCE</scope>
    <source>
        <strain evidence="16">G127AT</strain>
    </source>
</reference>
<comment type="cofactor">
    <cofactor evidence="1 11">
        <name>FAD</name>
        <dbReference type="ChEBI" id="CHEBI:57692"/>
    </cofactor>
</comment>
<dbReference type="Proteomes" id="UP000671914">
    <property type="component" value="Chromosome"/>
</dbReference>
<evidence type="ECO:0000256" key="8">
    <source>
        <dbReference type="ARBA" id="ARBA00037927"/>
    </source>
</evidence>
<comment type="similarity">
    <text evidence="2 11">Belongs to the acyl-CoA dehydrogenase family.</text>
</comment>
<dbReference type="GO" id="GO:0000062">
    <property type="term" value="F:fatty-acyl-CoA binding"/>
    <property type="evidence" value="ECO:0007669"/>
    <property type="project" value="TreeGrafter"/>
</dbReference>
<evidence type="ECO:0000256" key="6">
    <source>
        <dbReference type="ARBA" id="ARBA00023002"/>
    </source>
</evidence>
<feature type="domain" description="Acyl-CoA oxidase/dehydrogenase middle" evidence="14">
    <location>
        <begin position="164"/>
        <end position="262"/>
    </location>
</feature>
<dbReference type="InterPro" id="IPR009075">
    <property type="entry name" value="AcylCo_DH/oxidase_C"/>
</dbReference>
<dbReference type="Pfam" id="PF00441">
    <property type="entry name" value="Acyl-CoA_dh_1"/>
    <property type="match status" value="1"/>
</dbReference>
<dbReference type="AlphaFoldDB" id="A0A975FJL6"/>
<dbReference type="GO" id="GO:0033539">
    <property type="term" value="P:fatty acid beta-oxidation using acyl-CoA dehydrogenase"/>
    <property type="evidence" value="ECO:0007669"/>
    <property type="project" value="TreeGrafter"/>
</dbReference>
<evidence type="ECO:0000256" key="1">
    <source>
        <dbReference type="ARBA" id="ARBA00001974"/>
    </source>
</evidence>
<feature type="region of interest" description="Disordered" evidence="12">
    <location>
        <begin position="1"/>
        <end position="32"/>
    </location>
</feature>
<dbReference type="GO" id="GO:0050660">
    <property type="term" value="F:flavin adenine dinucleotide binding"/>
    <property type="evidence" value="ECO:0007669"/>
    <property type="project" value="InterPro"/>
</dbReference>
<comment type="catalytic activity">
    <reaction evidence="10">
        <text>glutaryl-CoA + oxidized [electron-transfer flavoprotein] + 2 H(+) = (2E)-butenoyl-CoA + reduced [electron-transfer flavoprotein] + CO2</text>
        <dbReference type="Rhea" id="RHEA:13389"/>
        <dbReference type="Rhea" id="RHEA-COMP:10685"/>
        <dbReference type="Rhea" id="RHEA-COMP:10686"/>
        <dbReference type="ChEBI" id="CHEBI:15378"/>
        <dbReference type="ChEBI" id="CHEBI:16526"/>
        <dbReference type="ChEBI" id="CHEBI:57332"/>
        <dbReference type="ChEBI" id="CHEBI:57378"/>
        <dbReference type="ChEBI" id="CHEBI:57692"/>
        <dbReference type="ChEBI" id="CHEBI:58307"/>
        <dbReference type="EC" id="1.3.8.6"/>
    </reaction>
</comment>
<dbReference type="Gene3D" id="2.40.110.10">
    <property type="entry name" value="Butyryl-CoA Dehydrogenase, subunit A, domain 2"/>
    <property type="match status" value="1"/>
</dbReference>